<dbReference type="RefSeq" id="WP_255391075.1">
    <property type="nucleotide sequence ID" value="NZ_CP101509.1"/>
</dbReference>
<evidence type="ECO:0000313" key="2">
    <source>
        <dbReference type="Proteomes" id="UP001057998"/>
    </source>
</evidence>
<keyword evidence="2" id="KW-1185">Reference proteome</keyword>
<gene>
    <name evidence="1" type="ORF">NNL38_22365</name>
</gene>
<sequence>MEVLLNHLKHCPEQVSFEHVINTINTHYHYTPTTFSNGLGKETLVNHAGSNEGSCRIFAFAQQHQLSEAETLACFGQFYRQDVLQNPDGQDHLNIRNFMKYGWQGIHFTGQALAQKHE</sequence>
<name>A0ABY5GLX8_9GAMM</name>
<dbReference type="Proteomes" id="UP001057998">
    <property type="component" value="Chromosome 2"/>
</dbReference>
<reference evidence="1" key="1">
    <citation type="submission" date="2022-07" db="EMBL/GenBank/DDBJ databases">
        <title>Genome sequencing of Photobacterium atrarenae GJH2-4.</title>
        <authorList>
            <person name="Park S.-J."/>
        </authorList>
    </citation>
    <scope>NUCLEOTIDE SEQUENCE</scope>
    <source>
        <strain evidence="1">GJH2-4</strain>
    </source>
</reference>
<dbReference type="InterPro" id="IPR014984">
    <property type="entry name" value="HopJ"/>
</dbReference>
<protein>
    <submittedName>
        <fullName evidence="1">HopJ type III effector protein</fullName>
    </submittedName>
</protein>
<organism evidence="1 2">
    <name type="scientific">Photobacterium atrarenae</name>
    <dbReference type="NCBI Taxonomy" id="865757"/>
    <lineage>
        <taxon>Bacteria</taxon>
        <taxon>Pseudomonadati</taxon>
        <taxon>Pseudomonadota</taxon>
        <taxon>Gammaproteobacteria</taxon>
        <taxon>Vibrionales</taxon>
        <taxon>Vibrionaceae</taxon>
        <taxon>Photobacterium</taxon>
    </lineage>
</organism>
<dbReference type="EMBL" id="CP101509">
    <property type="protein sequence ID" value="UTV29755.1"/>
    <property type="molecule type" value="Genomic_DNA"/>
</dbReference>
<dbReference type="Pfam" id="PF08888">
    <property type="entry name" value="HopJ"/>
    <property type="match status" value="1"/>
</dbReference>
<proteinExistence type="predicted"/>
<dbReference type="Gene3D" id="3.20.160.10">
    <property type="entry name" value="vpa0580 domain like"/>
    <property type="match status" value="1"/>
</dbReference>
<accession>A0ABY5GLX8</accession>
<evidence type="ECO:0000313" key="1">
    <source>
        <dbReference type="EMBL" id="UTV29755.1"/>
    </source>
</evidence>
<dbReference type="InterPro" id="IPR038604">
    <property type="entry name" value="HopJ_sf"/>
</dbReference>